<name>A0AC59Y7N6_RANTA</name>
<protein>
    <submittedName>
        <fullName evidence="1">Uncharacterized protein</fullName>
    </submittedName>
</protein>
<dbReference type="Proteomes" id="UP001162501">
    <property type="component" value="Chromosome 11"/>
</dbReference>
<organism evidence="1 2">
    <name type="scientific">Rangifer tarandus platyrhynchus</name>
    <name type="common">Svalbard reindeer</name>
    <dbReference type="NCBI Taxonomy" id="3082113"/>
    <lineage>
        <taxon>Eukaryota</taxon>
        <taxon>Metazoa</taxon>
        <taxon>Chordata</taxon>
        <taxon>Craniata</taxon>
        <taxon>Vertebrata</taxon>
        <taxon>Euteleostomi</taxon>
        <taxon>Mammalia</taxon>
        <taxon>Eutheria</taxon>
        <taxon>Laurasiatheria</taxon>
        <taxon>Artiodactyla</taxon>
        <taxon>Ruminantia</taxon>
        <taxon>Pecora</taxon>
        <taxon>Cervidae</taxon>
        <taxon>Odocoileinae</taxon>
        <taxon>Rangifer</taxon>
    </lineage>
</organism>
<feature type="non-terminal residue" evidence="1">
    <location>
        <position position="1"/>
    </location>
</feature>
<dbReference type="EMBL" id="OX596095">
    <property type="protein sequence ID" value="CAM9458758.1"/>
    <property type="molecule type" value="Genomic_DNA"/>
</dbReference>
<feature type="non-terminal residue" evidence="1">
    <location>
        <position position="79"/>
    </location>
</feature>
<evidence type="ECO:0000313" key="2">
    <source>
        <dbReference type="Proteomes" id="UP001162501"/>
    </source>
</evidence>
<proteinExistence type="predicted"/>
<accession>A0AC59Y7N6</accession>
<sequence length="79" mass="8758">GLLNTYYVLTYSEVRSNVKRPARVTYERQEEDSRTAVWVLSLLEEPTTLGSTKQLSDPSPRGSTATPPVALTKSLESQS</sequence>
<reference evidence="1" key="1">
    <citation type="submission" date="2023-05" db="EMBL/GenBank/DDBJ databases">
        <authorList>
            <consortium name="ELIXIR-Norway"/>
        </authorList>
    </citation>
    <scope>NUCLEOTIDE SEQUENCE</scope>
</reference>
<reference evidence="1" key="2">
    <citation type="submission" date="2025-03" db="EMBL/GenBank/DDBJ databases">
        <authorList>
            <consortium name="ELIXIR-Norway"/>
            <consortium name="Elixir Norway"/>
        </authorList>
    </citation>
    <scope>NUCLEOTIDE SEQUENCE</scope>
</reference>
<gene>
    <name evidence="1" type="ORF">MRATA1EN22A_LOCUS2792</name>
</gene>
<evidence type="ECO:0000313" key="1">
    <source>
        <dbReference type="EMBL" id="CAM9458758.1"/>
    </source>
</evidence>